<proteinExistence type="predicted"/>
<protein>
    <submittedName>
        <fullName evidence="1">Uncharacterized protein</fullName>
    </submittedName>
</protein>
<comment type="caution">
    <text evidence="1">The sequence shown here is derived from an EMBL/GenBank/DDBJ whole genome shotgun (WGS) entry which is preliminary data.</text>
</comment>
<feature type="non-terminal residue" evidence="1">
    <location>
        <position position="1"/>
    </location>
</feature>
<evidence type="ECO:0000313" key="2">
    <source>
        <dbReference type="Proteomes" id="UP001460270"/>
    </source>
</evidence>
<evidence type="ECO:0000313" key="1">
    <source>
        <dbReference type="EMBL" id="KAK7879642.1"/>
    </source>
</evidence>
<name>A0AAW0MJK5_9GOBI</name>
<feature type="non-terminal residue" evidence="1">
    <location>
        <position position="78"/>
    </location>
</feature>
<accession>A0AAW0MJK5</accession>
<dbReference type="Proteomes" id="UP001460270">
    <property type="component" value="Unassembled WGS sequence"/>
</dbReference>
<dbReference type="AlphaFoldDB" id="A0AAW0MJK5"/>
<dbReference type="PANTHER" id="PTHR38706">
    <property type="entry name" value="SI:CH211-198C19.1-RELATED"/>
    <property type="match status" value="1"/>
</dbReference>
<sequence length="78" mass="8816">PGLPEALQDSGFGRPPPRHGLPLLRWYAQNCLDNNMRALCRPDTGAYGFHEFDNNEQLLPVITDVAQYTYFTWGTCTS</sequence>
<gene>
    <name evidence="1" type="ORF">WMY93_033646</name>
</gene>
<reference evidence="2" key="1">
    <citation type="submission" date="2024-04" db="EMBL/GenBank/DDBJ databases">
        <title>Salinicola lusitanus LLJ914,a marine bacterium isolated from the Okinawa Trough.</title>
        <authorList>
            <person name="Li J."/>
        </authorList>
    </citation>
    <scope>NUCLEOTIDE SEQUENCE [LARGE SCALE GENOMIC DNA]</scope>
</reference>
<dbReference type="EMBL" id="JBBPFD010000224">
    <property type="protein sequence ID" value="KAK7879642.1"/>
    <property type="molecule type" value="Genomic_DNA"/>
</dbReference>
<organism evidence="1 2">
    <name type="scientific">Mugilogobius chulae</name>
    <name type="common">yellowstripe goby</name>
    <dbReference type="NCBI Taxonomy" id="88201"/>
    <lineage>
        <taxon>Eukaryota</taxon>
        <taxon>Metazoa</taxon>
        <taxon>Chordata</taxon>
        <taxon>Craniata</taxon>
        <taxon>Vertebrata</taxon>
        <taxon>Euteleostomi</taxon>
        <taxon>Actinopterygii</taxon>
        <taxon>Neopterygii</taxon>
        <taxon>Teleostei</taxon>
        <taxon>Neoteleostei</taxon>
        <taxon>Acanthomorphata</taxon>
        <taxon>Gobiaria</taxon>
        <taxon>Gobiiformes</taxon>
        <taxon>Gobioidei</taxon>
        <taxon>Gobiidae</taxon>
        <taxon>Gobionellinae</taxon>
        <taxon>Mugilogobius</taxon>
    </lineage>
</organism>
<keyword evidence="2" id="KW-1185">Reference proteome</keyword>
<dbReference type="PANTHER" id="PTHR38706:SF3">
    <property type="entry name" value="SI:CH211-198C19.1"/>
    <property type="match status" value="1"/>
</dbReference>